<dbReference type="InterPro" id="IPR036397">
    <property type="entry name" value="RNaseH_sf"/>
</dbReference>
<dbReference type="Pfam" id="PF00665">
    <property type="entry name" value="rve"/>
    <property type="match status" value="1"/>
</dbReference>
<proteinExistence type="predicted"/>
<dbReference type="InterPro" id="IPR012337">
    <property type="entry name" value="RNaseH-like_sf"/>
</dbReference>
<reference evidence="2" key="2">
    <citation type="submission" date="2022-06" db="UniProtKB">
        <authorList>
            <consortium name="EnsemblMetazoa"/>
        </authorList>
    </citation>
    <scope>IDENTIFICATION</scope>
</reference>
<dbReference type="GeneID" id="107882664"/>
<dbReference type="PANTHER" id="PTHR37984:SF5">
    <property type="entry name" value="PROTEIN NYNRIN-LIKE"/>
    <property type="match status" value="1"/>
</dbReference>
<accession>A0A8R2H4A3</accession>
<sequence>MIQDTNKFIKTCASCQFSKNQNGKKPGLLQSIPLTDTKPMSRLCFDYLGPLPTSKGKKYLIVATCNATEMAFAKAVTNADAAATIEFLFDIITTYGTPKYFVSDRGTHVKNTEVKNICEKIRNNSNIFD</sequence>
<organism evidence="2 3">
    <name type="scientific">Acyrthosiphon pisum</name>
    <name type="common">Pea aphid</name>
    <dbReference type="NCBI Taxonomy" id="7029"/>
    <lineage>
        <taxon>Eukaryota</taxon>
        <taxon>Metazoa</taxon>
        <taxon>Ecdysozoa</taxon>
        <taxon>Arthropoda</taxon>
        <taxon>Hexapoda</taxon>
        <taxon>Insecta</taxon>
        <taxon>Pterygota</taxon>
        <taxon>Neoptera</taxon>
        <taxon>Paraneoptera</taxon>
        <taxon>Hemiptera</taxon>
        <taxon>Sternorrhyncha</taxon>
        <taxon>Aphidomorpha</taxon>
        <taxon>Aphidoidea</taxon>
        <taxon>Aphididae</taxon>
        <taxon>Macrosiphini</taxon>
        <taxon>Acyrthosiphon</taxon>
    </lineage>
</organism>
<dbReference type="PANTHER" id="PTHR37984">
    <property type="entry name" value="PROTEIN CBG26694"/>
    <property type="match status" value="1"/>
</dbReference>
<dbReference type="GO" id="GO:0015074">
    <property type="term" value="P:DNA integration"/>
    <property type="evidence" value="ECO:0007669"/>
    <property type="project" value="InterPro"/>
</dbReference>
<dbReference type="SUPFAM" id="SSF53098">
    <property type="entry name" value="Ribonuclease H-like"/>
    <property type="match status" value="1"/>
</dbReference>
<evidence type="ECO:0000259" key="1">
    <source>
        <dbReference type="PROSITE" id="PS50994"/>
    </source>
</evidence>
<dbReference type="RefSeq" id="XP_016656829.1">
    <property type="nucleotide sequence ID" value="XM_016801340.1"/>
</dbReference>
<evidence type="ECO:0000313" key="3">
    <source>
        <dbReference type="Proteomes" id="UP000007819"/>
    </source>
</evidence>
<protein>
    <recommendedName>
        <fullName evidence="1">Integrase catalytic domain-containing protein</fullName>
    </recommendedName>
</protein>
<dbReference type="Gene3D" id="3.30.420.10">
    <property type="entry name" value="Ribonuclease H-like superfamily/Ribonuclease H"/>
    <property type="match status" value="1"/>
</dbReference>
<dbReference type="InterPro" id="IPR001584">
    <property type="entry name" value="Integrase_cat-core"/>
</dbReference>
<dbReference type="InterPro" id="IPR050951">
    <property type="entry name" value="Retrovirus_Pol_polyprotein"/>
</dbReference>
<reference evidence="3" key="1">
    <citation type="submission" date="2010-06" db="EMBL/GenBank/DDBJ databases">
        <authorList>
            <person name="Jiang H."/>
            <person name="Abraham K."/>
            <person name="Ali S."/>
            <person name="Alsbrooks S.L."/>
            <person name="Anim B.N."/>
            <person name="Anosike U.S."/>
            <person name="Attaway T."/>
            <person name="Bandaranaike D.P."/>
            <person name="Battles P.K."/>
            <person name="Bell S.N."/>
            <person name="Bell A.V."/>
            <person name="Beltran B."/>
            <person name="Bickham C."/>
            <person name="Bustamante Y."/>
            <person name="Caleb T."/>
            <person name="Canada A."/>
            <person name="Cardenas V."/>
            <person name="Carter K."/>
            <person name="Chacko J."/>
            <person name="Chandrabose M.N."/>
            <person name="Chavez D."/>
            <person name="Chavez A."/>
            <person name="Chen L."/>
            <person name="Chu H.-S."/>
            <person name="Claassen K.J."/>
            <person name="Cockrell R."/>
            <person name="Collins M."/>
            <person name="Cooper J.A."/>
            <person name="Cree A."/>
            <person name="Curry S.M."/>
            <person name="Da Y."/>
            <person name="Dao M.D."/>
            <person name="Das B."/>
            <person name="Davila M.-L."/>
            <person name="Davy-Carroll L."/>
            <person name="Denson S."/>
            <person name="Dinh H."/>
            <person name="Ebong V.E."/>
            <person name="Edwards J.R."/>
            <person name="Egan A."/>
            <person name="El-Daye J."/>
            <person name="Escobedo L."/>
            <person name="Fernandez S."/>
            <person name="Fernando P.R."/>
            <person name="Flagg N."/>
            <person name="Forbes L.D."/>
            <person name="Fowler R.G."/>
            <person name="Fu Q."/>
            <person name="Gabisi R.A."/>
            <person name="Ganer J."/>
            <person name="Garbino Pronczuk A."/>
            <person name="Garcia R.M."/>
            <person name="Garner T."/>
            <person name="Garrett T.E."/>
            <person name="Gonzalez D.A."/>
            <person name="Hamid H."/>
            <person name="Hawkins E.S."/>
            <person name="Hirani K."/>
            <person name="Hogues M.E."/>
            <person name="Hollins B."/>
            <person name="Hsiao C.-H."/>
            <person name="Jabil R."/>
            <person name="James M.L."/>
            <person name="Jhangiani S.N."/>
            <person name="Johnson B."/>
            <person name="Johnson Q."/>
            <person name="Joshi V."/>
            <person name="Kalu J.B."/>
            <person name="Kam C."/>
            <person name="Kashfia A."/>
            <person name="Keebler J."/>
            <person name="Kisamo H."/>
            <person name="Kovar C.L."/>
            <person name="Lago L.A."/>
            <person name="Lai C.-Y."/>
            <person name="Laidlaw J."/>
            <person name="Lara F."/>
            <person name="Le T.-K."/>
            <person name="Lee S.L."/>
            <person name="Legall F.H."/>
            <person name="Lemon S.J."/>
            <person name="Lewis L.R."/>
            <person name="Li B."/>
            <person name="Liu Y."/>
            <person name="Liu Y.-S."/>
            <person name="Lopez J."/>
            <person name="Lozado R.J."/>
            <person name="Lu J."/>
            <person name="Madu R.C."/>
            <person name="Maheshwari M."/>
            <person name="Maheshwari R."/>
            <person name="Malloy K."/>
            <person name="Martinez E."/>
            <person name="Mathew T."/>
            <person name="Mercado I.C."/>
            <person name="Mercado C."/>
            <person name="Meyer B."/>
            <person name="Montgomery K."/>
            <person name="Morgan M.B."/>
            <person name="Munidasa M."/>
            <person name="Nazareth L.V."/>
            <person name="Nelson J."/>
            <person name="Ng B.M."/>
            <person name="Nguyen N.B."/>
            <person name="Nguyen P.Q."/>
            <person name="Nguyen T."/>
            <person name="Obregon M."/>
            <person name="Okwuonu G.O."/>
            <person name="Onwere C.G."/>
            <person name="Orozco G."/>
            <person name="Parra A."/>
            <person name="Patel S."/>
            <person name="Patil S."/>
            <person name="Perez A."/>
            <person name="Perez Y."/>
            <person name="Pham C."/>
            <person name="Primus E.L."/>
            <person name="Pu L.-L."/>
            <person name="Puazo M."/>
            <person name="Qin X."/>
            <person name="Quiroz J.B."/>
            <person name="Reese J."/>
            <person name="Richards S."/>
            <person name="Rives C.M."/>
            <person name="Robberts R."/>
            <person name="Ruiz S.J."/>
            <person name="Ruiz M.J."/>
            <person name="Santibanez J."/>
            <person name="Schneider B.W."/>
            <person name="Sisson I."/>
            <person name="Smith M."/>
            <person name="Sodergren E."/>
            <person name="Song X.-Z."/>
            <person name="Song B.B."/>
            <person name="Summersgill H."/>
            <person name="Thelus R."/>
            <person name="Thornton R.D."/>
            <person name="Trejos Z.Y."/>
            <person name="Usmani K."/>
            <person name="Vattathil S."/>
            <person name="Villasana D."/>
            <person name="Walker D.L."/>
            <person name="Wang S."/>
            <person name="Wang K."/>
            <person name="White C.S."/>
            <person name="Williams A.C."/>
            <person name="Williamson J."/>
            <person name="Wilson K."/>
            <person name="Woghiren I.O."/>
            <person name="Woodworth J.R."/>
            <person name="Worley K.C."/>
            <person name="Wright R.A."/>
            <person name="Wu W."/>
            <person name="Young L."/>
            <person name="Zhang L."/>
            <person name="Zhang J."/>
            <person name="Zhu Y."/>
            <person name="Muzny D.M."/>
            <person name="Weinstock G."/>
            <person name="Gibbs R.A."/>
        </authorList>
    </citation>
    <scope>NUCLEOTIDE SEQUENCE [LARGE SCALE GENOMIC DNA]</scope>
    <source>
        <strain evidence="3">LSR1</strain>
    </source>
</reference>
<dbReference type="Proteomes" id="UP000007819">
    <property type="component" value="Unassembled WGS sequence"/>
</dbReference>
<dbReference type="KEGG" id="api:107882664"/>
<keyword evidence="3" id="KW-1185">Reference proteome</keyword>
<evidence type="ECO:0000313" key="2">
    <source>
        <dbReference type="EnsemblMetazoa" id="XP_016656829.1"/>
    </source>
</evidence>
<dbReference type="EnsemblMetazoa" id="XM_016801340.1">
    <property type="protein sequence ID" value="XP_016656829.1"/>
    <property type="gene ID" value="LOC107882664"/>
</dbReference>
<dbReference type="GO" id="GO:0003676">
    <property type="term" value="F:nucleic acid binding"/>
    <property type="evidence" value="ECO:0007669"/>
    <property type="project" value="InterPro"/>
</dbReference>
<dbReference type="AlphaFoldDB" id="A0A8R2H4A3"/>
<dbReference type="OrthoDB" id="6618089at2759"/>
<feature type="domain" description="Integrase catalytic" evidence="1">
    <location>
        <begin position="35"/>
        <end position="129"/>
    </location>
</feature>
<name>A0A8R2H4A3_ACYPI</name>
<dbReference type="PROSITE" id="PS50994">
    <property type="entry name" value="INTEGRASE"/>
    <property type="match status" value="1"/>
</dbReference>